<gene>
    <name evidence="1" type="ORF">AU467_27995</name>
</gene>
<evidence type="ECO:0000313" key="2">
    <source>
        <dbReference type="Proteomes" id="UP000053176"/>
    </source>
</evidence>
<evidence type="ECO:0000313" key="1">
    <source>
        <dbReference type="EMBL" id="KUM25042.1"/>
    </source>
</evidence>
<dbReference type="EMBL" id="LPWA01000124">
    <property type="protein sequence ID" value="KUM25042.1"/>
    <property type="molecule type" value="Genomic_DNA"/>
</dbReference>
<dbReference type="Proteomes" id="UP000053176">
    <property type="component" value="Unassembled WGS sequence"/>
</dbReference>
<name>A0A117N2J5_RHILI</name>
<organism evidence="1 2">
    <name type="scientific">Rhizobium loti</name>
    <name type="common">Mesorhizobium loti</name>
    <dbReference type="NCBI Taxonomy" id="381"/>
    <lineage>
        <taxon>Bacteria</taxon>
        <taxon>Pseudomonadati</taxon>
        <taxon>Pseudomonadota</taxon>
        <taxon>Alphaproteobacteria</taxon>
        <taxon>Hyphomicrobiales</taxon>
        <taxon>Phyllobacteriaceae</taxon>
        <taxon>Mesorhizobium</taxon>
    </lineage>
</organism>
<dbReference type="AlphaFoldDB" id="A0A117N2J5"/>
<accession>A0A117N2J5</accession>
<proteinExistence type="predicted"/>
<reference evidence="1 2" key="1">
    <citation type="submission" date="2015-12" db="EMBL/GenBank/DDBJ databases">
        <title>Draft genome sequence of Mesorhizobium sp. UFLA 01-765, a multitolerant efficient symbiont and plant-growth promoting strain isolated from Zn-mining soil using Leucaena leucocephala as a trap plant.</title>
        <authorList>
            <person name="Rangel W.M."/>
            <person name="Thijs S."/>
            <person name="Longatti S.M."/>
            <person name="Moreira F.M."/>
            <person name="Weyens N."/>
            <person name="Vangronsveld J."/>
            <person name="Van Hamme J.D."/>
            <person name="Bottos E.M."/>
            <person name="Rineau F."/>
        </authorList>
    </citation>
    <scope>NUCLEOTIDE SEQUENCE [LARGE SCALE GENOMIC DNA]</scope>
    <source>
        <strain evidence="1 2">UFLA 01-765</strain>
    </source>
</reference>
<comment type="caution">
    <text evidence="1">The sequence shown here is derived from an EMBL/GenBank/DDBJ whole genome shotgun (WGS) entry which is preliminary data.</text>
</comment>
<sequence>MTRGHAHEERHQLGDITCEPIPENATAESSIAPRPVCKECLAKLPPQQNAASSDQVIWLGQGAVSGDEIGLEDAVPVDKNQINAARLGNGLVESCGTTEPRILLPNMHDRDRGRASIGLNHLGCG</sequence>
<protein>
    <submittedName>
        <fullName evidence="1">Uncharacterized protein</fullName>
    </submittedName>
</protein>